<organism evidence="1 2">
    <name type="scientific">Fomitopsis schrenkii</name>
    <name type="common">Brown rot fungus</name>
    <dbReference type="NCBI Taxonomy" id="2126942"/>
    <lineage>
        <taxon>Eukaryota</taxon>
        <taxon>Fungi</taxon>
        <taxon>Dikarya</taxon>
        <taxon>Basidiomycota</taxon>
        <taxon>Agaricomycotina</taxon>
        <taxon>Agaricomycetes</taxon>
        <taxon>Polyporales</taxon>
        <taxon>Fomitopsis</taxon>
    </lineage>
</organism>
<protein>
    <submittedName>
        <fullName evidence="1">Uncharacterized protein</fullName>
    </submittedName>
</protein>
<dbReference type="Gene3D" id="1.20.1280.50">
    <property type="match status" value="1"/>
</dbReference>
<evidence type="ECO:0000313" key="2">
    <source>
        <dbReference type="Proteomes" id="UP000015241"/>
    </source>
</evidence>
<accession>S8DT39</accession>
<dbReference type="STRING" id="743788.S8DT39"/>
<dbReference type="SUPFAM" id="SSF52047">
    <property type="entry name" value="RNI-like"/>
    <property type="match status" value="1"/>
</dbReference>
<dbReference type="Proteomes" id="UP000015241">
    <property type="component" value="Unassembled WGS sequence"/>
</dbReference>
<name>S8DT39_FOMSC</name>
<dbReference type="InParanoid" id="S8DT39"/>
<gene>
    <name evidence="1" type="ORF">FOMPIDRAFT_1063211</name>
</gene>
<evidence type="ECO:0000313" key="1">
    <source>
        <dbReference type="EMBL" id="EPS94408.1"/>
    </source>
</evidence>
<dbReference type="EMBL" id="KE504234">
    <property type="protein sequence ID" value="EPS94408.1"/>
    <property type="molecule type" value="Genomic_DNA"/>
</dbReference>
<dbReference type="OrthoDB" id="2800666at2759"/>
<dbReference type="InterPro" id="IPR032675">
    <property type="entry name" value="LRR_dom_sf"/>
</dbReference>
<reference evidence="1 2" key="1">
    <citation type="journal article" date="2012" name="Science">
        <title>The Paleozoic origin of enzymatic lignin decomposition reconstructed from 31 fungal genomes.</title>
        <authorList>
            <person name="Floudas D."/>
            <person name="Binder M."/>
            <person name="Riley R."/>
            <person name="Barry K."/>
            <person name="Blanchette R.A."/>
            <person name="Henrissat B."/>
            <person name="Martinez A.T."/>
            <person name="Otillar R."/>
            <person name="Spatafora J.W."/>
            <person name="Yadav J.S."/>
            <person name="Aerts A."/>
            <person name="Benoit I."/>
            <person name="Boyd A."/>
            <person name="Carlson A."/>
            <person name="Copeland A."/>
            <person name="Coutinho P.M."/>
            <person name="de Vries R.P."/>
            <person name="Ferreira P."/>
            <person name="Findley K."/>
            <person name="Foster B."/>
            <person name="Gaskell J."/>
            <person name="Glotzer D."/>
            <person name="Gorecki P."/>
            <person name="Heitman J."/>
            <person name="Hesse C."/>
            <person name="Hori C."/>
            <person name="Igarashi K."/>
            <person name="Jurgens J.A."/>
            <person name="Kallen N."/>
            <person name="Kersten P."/>
            <person name="Kohler A."/>
            <person name="Kuees U."/>
            <person name="Kumar T.K.A."/>
            <person name="Kuo A."/>
            <person name="LaButti K."/>
            <person name="Larrondo L.F."/>
            <person name="Lindquist E."/>
            <person name="Ling A."/>
            <person name="Lombard V."/>
            <person name="Lucas S."/>
            <person name="Lundell T."/>
            <person name="Martin R."/>
            <person name="McLaughlin D.J."/>
            <person name="Morgenstern I."/>
            <person name="Morin E."/>
            <person name="Murat C."/>
            <person name="Nagy L.G."/>
            <person name="Nolan M."/>
            <person name="Ohm R.A."/>
            <person name="Patyshakuliyeva A."/>
            <person name="Rokas A."/>
            <person name="Ruiz-Duenas F.J."/>
            <person name="Sabat G."/>
            <person name="Salamov A."/>
            <person name="Samejima M."/>
            <person name="Schmutz J."/>
            <person name="Slot J.C."/>
            <person name="St John F."/>
            <person name="Stenlid J."/>
            <person name="Sun H."/>
            <person name="Sun S."/>
            <person name="Syed K."/>
            <person name="Tsang A."/>
            <person name="Wiebenga A."/>
            <person name="Young D."/>
            <person name="Pisabarro A."/>
            <person name="Eastwood D.C."/>
            <person name="Martin F."/>
            <person name="Cullen D."/>
            <person name="Grigoriev I.V."/>
            <person name="Hibbett D.S."/>
        </authorList>
    </citation>
    <scope>NUCLEOTIDE SEQUENCE</scope>
    <source>
        <strain evidence="2">FP-58527</strain>
    </source>
</reference>
<dbReference type="Gene3D" id="3.80.10.10">
    <property type="entry name" value="Ribonuclease Inhibitor"/>
    <property type="match status" value="1"/>
</dbReference>
<sequence>MASREALEQRNAHSRECTPAANTQLNALAPVSRLPPEVLSEVFLQHVRHCDDPVGPHYRRSSGVPVGRWIRVTHVCTYWRETALECAMLWSHLEAPACPDLLAELLVRSKDVPLSMALTFCATRQTHSGHLEPSEDTLLLALSALHRVKTLYVYARWDYRATDPVLQRLGSGAPLLESLTIIGAPNNSGLADLYSSISSLLSHPEARPLSTLVSVHSHFTWGKIPFDGLARLDISGTCNPSQSGTKSFLTALGHMPCLEELKLKGFFTRNLRAAMWSLPGSAIPSFPALIALPRLRRLWVHQEIAHTTTTFLNSLRTPSLSHLSVDAFPSGLKDDFLLFEAMAQKAATLGRFMTVSLWLHQLYTSHETHFRAYRDVCQRTTDPKDDSTSVWLQRHVPVLEYHGRNNIPDTLPLTKFFQTLPVGYAQSLILGGQFPTSDEWLGLTRCMETVIELRLHHITGDASAPCNALSLRAQQDTGDARAPFVLPNLRTLTMDEFNFEGCLPMSLAEHLTRGLVGIIPKLQACFARRAEEGQGIKILRILSAWELWIDDLERLREAVPCVESDGILESFFSCFEA</sequence>
<dbReference type="AlphaFoldDB" id="S8DT39"/>
<proteinExistence type="predicted"/>
<keyword evidence="2" id="KW-1185">Reference proteome</keyword>
<dbReference type="HOGENOM" id="CLU_024199_2_0_1"/>